<keyword evidence="2" id="KW-1185">Reference proteome</keyword>
<dbReference type="EMBL" id="CAAALY010036384">
    <property type="protein sequence ID" value="VEL18296.1"/>
    <property type="molecule type" value="Genomic_DNA"/>
</dbReference>
<evidence type="ECO:0000313" key="1">
    <source>
        <dbReference type="EMBL" id="VEL18296.1"/>
    </source>
</evidence>
<dbReference type="Proteomes" id="UP000784294">
    <property type="component" value="Unassembled WGS sequence"/>
</dbReference>
<dbReference type="AlphaFoldDB" id="A0A3S5A2U8"/>
<evidence type="ECO:0000313" key="2">
    <source>
        <dbReference type="Proteomes" id="UP000784294"/>
    </source>
</evidence>
<organism evidence="1 2">
    <name type="scientific">Protopolystoma xenopodis</name>
    <dbReference type="NCBI Taxonomy" id="117903"/>
    <lineage>
        <taxon>Eukaryota</taxon>
        <taxon>Metazoa</taxon>
        <taxon>Spiralia</taxon>
        <taxon>Lophotrochozoa</taxon>
        <taxon>Platyhelminthes</taxon>
        <taxon>Monogenea</taxon>
        <taxon>Polyopisthocotylea</taxon>
        <taxon>Polystomatidea</taxon>
        <taxon>Polystomatidae</taxon>
        <taxon>Protopolystoma</taxon>
    </lineage>
</organism>
<evidence type="ECO:0008006" key="3">
    <source>
        <dbReference type="Google" id="ProtNLM"/>
    </source>
</evidence>
<reference evidence="1" key="1">
    <citation type="submission" date="2018-11" db="EMBL/GenBank/DDBJ databases">
        <authorList>
            <consortium name="Pathogen Informatics"/>
        </authorList>
    </citation>
    <scope>NUCLEOTIDE SEQUENCE</scope>
</reference>
<sequence length="120" mass="13320">MKTNRHITARDPICAGAAALAYSMEQVAGPTTATSVFSIHAETGRVCLADRLDSAERQLDGRFIADATTPPSHEYLLRVTVEDQCTTCYNHPSLDKFICRTNHILFCQESLTPIVRLLRL</sequence>
<comment type="caution">
    <text evidence="1">The sequence shown here is derived from an EMBL/GenBank/DDBJ whole genome shotgun (WGS) entry which is preliminary data.</text>
</comment>
<accession>A0A3S5A2U8</accession>
<protein>
    <recommendedName>
        <fullName evidence="3">Cadherin domain-containing protein</fullName>
    </recommendedName>
</protein>
<proteinExistence type="predicted"/>
<gene>
    <name evidence="1" type="ORF">PXEA_LOCUS11736</name>
</gene>
<name>A0A3S5A2U8_9PLAT</name>